<sequence>MLQIEDLRVSIGDRPVLRGINLHIREGETFILFGPNGSGKTSLLMTLMGFSGYTVTSGRILFRGQDITHMPMYERARLGIGMSFQRPPTIHGLKTRHLVRMCARGREVDIPAMAAKVNFTDFLERDINAGFSGGEIKRSELLQLMAQKPGFVLFDEPESGVDLENMQLIGKVVRRLLDGEVDLPPGACAKPLKCKLRTSGLIITHTGYILDYINADRGQVLYQGRMCCEARPRDILEHIRSYGYQECIKCLNEPGPNGGINGLTTL</sequence>
<comment type="similarity">
    <text evidence="1">Belongs to the ABC transporter superfamily. Ycf16 family.</text>
</comment>
<evidence type="ECO:0000256" key="3">
    <source>
        <dbReference type="ARBA" id="ARBA00022840"/>
    </source>
</evidence>
<evidence type="ECO:0000313" key="5">
    <source>
        <dbReference type="EMBL" id="SNS24294.1"/>
    </source>
</evidence>
<dbReference type="Pfam" id="PF00005">
    <property type="entry name" value="ABC_tran"/>
    <property type="match status" value="1"/>
</dbReference>
<evidence type="ECO:0000256" key="1">
    <source>
        <dbReference type="ARBA" id="ARBA00006216"/>
    </source>
</evidence>
<feature type="domain" description="ABC transporter" evidence="4">
    <location>
        <begin position="2"/>
        <end position="248"/>
    </location>
</feature>
<keyword evidence="6" id="KW-1185">Reference proteome</keyword>
<gene>
    <name evidence="5" type="ORF">SAMN04488503_3321</name>
</gene>
<dbReference type="AlphaFoldDB" id="A0A239CXM4"/>
<dbReference type="EMBL" id="FZOC01000009">
    <property type="protein sequence ID" value="SNS24294.1"/>
    <property type="molecule type" value="Genomic_DNA"/>
</dbReference>
<dbReference type="CDD" id="cd03217">
    <property type="entry name" value="ABC_FeS_Assembly"/>
    <property type="match status" value="1"/>
</dbReference>
<evidence type="ECO:0000256" key="2">
    <source>
        <dbReference type="ARBA" id="ARBA00022741"/>
    </source>
</evidence>
<dbReference type="GO" id="GO:0016887">
    <property type="term" value="F:ATP hydrolysis activity"/>
    <property type="evidence" value="ECO:0007669"/>
    <property type="project" value="InterPro"/>
</dbReference>
<reference evidence="5 6" key="1">
    <citation type="submission" date="2017-06" db="EMBL/GenBank/DDBJ databases">
        <authorList>
            <person name="Kim H.J."/>
            <person name="Triplett B.A."/>
        </authorList>
    </citation>
    <scope>NUCLEOTIDE SEQUENCE [LARGE SCALE GENOMIC DNA]</scope>
    <source>
        <strain evidence="5 6">DSM 13116</strain>
    </source>
</reference>
<dbReference type="RefSeq" id="WP_089275499.1">
    <property type="nucleotide sequence ID" value="NZ_FZOC01000009.1"/>
</dbReference>
<protein>
    <submittedName>
        <fullName evidence="5">Fe-S cluster assembly ATP-binding protein</fullName>
    </submittedName>
</protein>
<dbReference type="GO" id="GO:0005524">
    <property type="term" value="F:ATP binding"/>
    <property type="evidence" value="ECO:0007669"/>
    <property type="project" value="UniProtKB-KW"/>
</dbReference>
<keyword evidence="2" id="KW-0547">Nucleotide-binding</keyword>
<dbReference type="SUPFAM" id="SSF52540">
    <property type="entry name" value="P-loop containing nucleoside triphosphate hydrolases"/>
    <property type="match status" value="1"/>
</dbReference>
<dbReference type="PROSITE" id="PS50893">
    <property type="entry name" value="ABC_TRANSPORTER_2"/>
    <property type="match status" value="1"/>
</dbReference>
<accession>A0A239CXM4</accession>
<dbReference type="Gene3D" id="3.40.50.300">
    <property type="entry name" value="P-loop containing nucleotide triphosphate hydrolases"/>
    <property type="match status" value="1"/>
</dbReference>
<organism evidence="5 6">
    <name type="scientific">Humidesulfovibrio mexicanus</name>
    <dbReference type="NCBI Taxonomy" id="147047"/>
    <lineage>
        <taxon>Bacteria</taxon>
        <taxon>Pseudomonadati</taxon>
        <taxon>Thermodesulfobacteriota</taxon>
        <taxon>Desulfovibrionia</taxon>
        <taxon>Desulfovibrionales</taxon>
        <taxon>Desulfovibrionaceae</taxon>
        <taxon>Humidesulfovibrio</taxon>
    </lineage>
</organism>
<name>A0A239CXM4_9BACT</name>
<dbReference type="InterPro" id="IPR003439">
    <property type="entry name" value="ABC_transporter-like_ATP-bd"/>
</dbReference>
<dbReference type="PANTHER" id="PTHR43204">
    <property type="entry name" value="ABC TRANSPORTER I FAMILY MEMBER 6, CHLOROPLASTIC"/>
    <property type="match status" value="1"/>
</dbReference>
<dbReference type="InterPro" id="IPR003593">
    <property type="entry name" value="AAA+_ATPase"/>
</dbReference>
<dbReference type="InterPro" id="IPR027417">
    <property type="entry name" value="P-loop_NTPase"/>
</dbReference>
<dbReference type="Proteomes" id="UP000198324">
    <property type="component" value="Unassembled WGS sequence"/>
</dbReference>
<evidence type="ECO:0000313" key="6">
    <source>
        <dbReference type="Proteomes" id="UP000198324"/>
    </source>
</evidence>
<evidence type="ECO:0000259" key="4">
    <source>
        <dbReference type="PROSITE" id="PS50893"/>
    </source>
</evidence>
<keyword evidence="3 5" id="KW-0067">ATP-binding</keyword>
<dbReference type="InterPro" id="IPR010230">
    <property type="entry name" value="FeS-cluster_ATPase_SufC"/>
</dbReference>
<dbReference type="OrthoDB" id="9809450at2"/>
<proteinExistence type="inferred from homology"/>
<dbReference type="SMART" id="SM00382">
    <property type="entry name" value="AAA"/>
    <property type="match status" value="1"/>
</dbReference>
<dbReference type="PANTHER" id="PTHR43204:SF1">
    <property type="entry name" value="ABC TRANSPORTER I FAMILY MEMBER 6, CHLOROPLASTIC"/>
    <property type="match status" value="1"/>
</dbReference>